<dbReference type="SMART" id="SM00409">
    <property type="entry name" value="IG"/>
    <property type="match status" value="2"/>
</dbReference>
<feature type="region of interest" description="Disordered" evidence="11">
    <location>
        <begin position="355"/>
        <end position="402"/>
    </location>
</feature>
<dbReference type="GO" id="GO:0042130">
    <property type="term" value="P:negative regulation of T cell proliferation"/>
    <property type="evidence" value="ECO:0000318"/>
    <property type="project" value="GO_Central"/>
</dbReference>
<evidence type="ECO:0000256" key="1">
    <source>
        <dbReference type="ARBA" id="ARBA00004251"/>
    </source>
</evidence>
<keyword evidence="9" id="KW-0325">Glycoprotein</keyword>
<evidence type="ECO:0000313" key="17">
    <source>
        <dbReference type="ZFIN" id="ZDB-GENE-050327-45"/>
    </source>
</evidence>
<dbReference type="GO" id="GO:0007166">
    <property type="term" value="P:cell surface receptor signaling pathway"/>
    <property type="evidence" value="ECO:0000318"/>
    <property type="project" value="GO_Central"/>
</dbReference>
<protein>
    <submittedName>
        <fullName evidence="16">Uncharacterized protein isoform X1</fullName>
    </submittedName>
</protein>
<evidence type="ECO:0000256" key="2">
    <source>
        <dbReference type="ARBA" id="ARBA00022475"/>
    </source>
</evidence>
<evidence type="ECO:0000256" key="4">
    <source>
        <dbReference type="ARBA" id="ARBA00022729"/>
    </source>
</evidence>
<dbReference type="PANTHER" id="PTHR25466">
    <property type="entry name" value="T-LYMPHOCYTE ACTIVATION ANTIGEN"/>
    <property type="match status" value="1"/>
</dbReference>
<feature type="domain" description="Ig-like" evidence="14">
    <location>
        <begin position="23"/>
        <end position="115"/>
    </location>
</feature>
<dbReference type="GO" id="GO:0031295">
    <property type="term" value="P:T cell costimulation"/>
    <property type="evidence" value="ECO:0000318"/>
    <property type="project" value="GO_Central"/>
</dbReference>
<dbReference type="AlphaFoldDB" id="A0A8M2BJW7"/>
<comment type="subcellular location">
    <subcellularLocation>
        <location evidence="1">Cell membrane</location>
        <topology evidence="1">Single-pass type I membrane protein</topology>
    </subcellularLocation>
</comment>
<dbReference type="ZFIN" id="ZDB-GENE-050327-45">
    <property type="gene designation" value="hhla2a.1"/>
</dbReference>
<keyword evidence="3 12" id="KW-0812">Transmembrane</keyword>
<evidence type="ECO:0000256" key="5">
    <source>
        <dbReference type="ARBA" id="ARBA00022989"/>
    </source>
</evidence>
<accession>A0A8M2BJW7</accession>
<evidence type="ECO:0000256" key="8">
    <source>
        <dbReference type="ARBA" id="ARBA00023170"/>
    </source>
</evidence>
<evidence type="ECO:0000259" key="14">
    <source>
        <dbReference type="PROSITE" id="PS50835"/>
    </source>
</evidence>
<dbReference type="Gene3D" id="2.60.40.10">
    <property type="entry name" value="Immunoglobulins"/>
    <property type="match status" value="3"/>
</dbReference>
<dbReference type="GO" id="GO:0006955">
    <property type="term" value="P:immune response"/>
    <property type="evidence" value="ECO:0000318"/>
    <property type="project" value="GO_Central"/>
</dbReference>
<sequence>MLRIYCGACVVLWIFFIAECKIPEVRVSCIFSEDCVLPCSFTSTGANANVQWYQQEALVLSLPQAGQGPSNGNMQFISNSASDGNASIMLKKADKTSKGRYKCVVNNVTQTYVIAMVEAPIRMISINSSESGLVQCSTRDVYPAPVLQWSSEPASAPGVLQPITRISPGGNGLFSAQSVLKLQNNSLEHVYMCTITSKYETQTWTASFKPQEITGYTGQDLVIPCKAPKHLQFLSAVWTFTRANKTTDVLKYDSRTHTFSSSLDHVNLQEKDRAVIGDFSLVLKKPVASEHAGIYTCAFTGAKTQHLIQTHVDITSSRQGKDSMKYNLWMLGIVIGLIVLLATVLIIKRYRAKSKRSPENAQEDAEMQRMNAGTVHSDKAAEDAQAGMKLLTEASASHSQPS</sequence>
<evidence type="ECO:0000256" key="9">
    <source>
        <dbReference type="ARBA" id="ARBA00023180"/>
    </source>
</evidence>
<name>A0A8M2BJW7_DANRE</name>
<feature type="chain" id="PRO_5035456173" evidence="13">
    <location>
        <begin position="21"/>
        <end position="402"/>
    </location>
</feature>
<evidence type="ECO:0000256" key="7">
    <source>
        <dbReference type="ARBA" id="ARBA00023157"/>
    </source>
</evidence>
<evidence type="ECO:0000313" key="15">
    <source>
        <dbReference type="Proteomes" id="UP000000437"/>
    </source>
</evidence>
<reference evidence="16" key="1">
    <citation type="submission" date="2025-08" db="UniProtKB">
        <authorList>
            <consortium name="RefSeq"/>
        </authorList>
    </citation>
    <scope>IDENTIFICATION</scope>
    <source>
        <strain evidence="16">Tuebingen</strain>
        <tissue evidence="16">Fibroblasts and whole tissue</tissue>
    </source>
</reference>
<feature type="transmembrane region" description="Helical" evidence="12">
    <location>
        <begin position="326"/>
        <end position="347"/>
    </location>
</feature>
<organism evidence="15 16">
    <name type="scientific">Danio rerio</name>
    <name type="common">Zebrafish</name>
    <name type="synonym">Brachydanio rerio</name>
    <dbReference type="NCBI Taxonomy" id="7955"/>
    <lineage>
        <taxon>Eukaryota</taxon>
        <taxon>Metazoa</taxon>
        <taxon>Chordata</taxon>
        <taxon>Craniata</taxon>
        <taxon>Vertebrata</taxon>
        <taxon>Euteleostomi</taxon>
        <taxon>Actinopterygii</taxon>
        <taxon>Neopterygii</taxon>
        <taxon>Teleostei</taxon>
        <taxon>Ostariophysi</taxon>
        <taxon>Cypriniformes</taxon>
        <taxon>Danionidae</taxon>
        <taxon>Danioninae</taxon>
        <taxon>Danio</taxon>
    </lineage>
</organism>
<keyword evidence="4 13" id="KW-0732">Signal</keyword>
<keyword evidence="5 12" id="KW-1133">Transmembrane helix</keyword>
<dbReference type="InterPro" id="IPR051713">
    <property type="entry name" value="T-cell_Activation_Regulation"/>
</dbReference>
<evidence type="ECO:0000256" key="10">
    <source>
        <dbReference type="ARBA" id="ARBA00023319"/>
    </source>
</evidence>
<proteinExistence type="evidence at protein level"/>
<dbReference type="AGR" id="ZFIN:ZDB-GENE-050327-45"/>
<keyword evidence="18" id="KW-1267">Proteomics identification</keyword>
<evidence type="ECO:0000313" key="16">
    <source>
        <dbReference type="RefSeq" id="XP_005172726.1"/>
    </source>
</evidence>
<keyword evidence="7" id="KW-1015">Disulfide bond</keyword>
<evidence type="ECO:0000256" key="6">
    <source>
        <dbReference type="ARBA" id="ARBA00023136"/>
    </source>
</evidence>
<dbReference type="PROSITE" id="PS50835">
    <property type="entry name" value="IG_LIKE"/>
    <property type="match status" value="2"/>
</dbReference>
<evidence type="ECO:0000256" key="3">
    <source>
        <dbReference type="ARBA" id="ARBA00022692"/>
    </source>
</evidence>
<gene>
    <name evidence="16 17" type="primary">hhla2a.1</name>
    <name evidence="16" type="synonym">zgc:113255</name>
</gene>
<dbReference type="InterPro" id="IPR013783">
    <property type="entry name" value="Ig-like_fold"/>
</dbReference>
<keyword evidence="10" id="KW-0393">Immunoglobulin domain</keyword>
<dbReference type="CTD" id="541514"/>
<dbReference type="InterPro" id="IPR003599">
    <property type="entry name" value="Ig_sub"/>
</dbReference>
<dbReference type="RefSeq" id="XP_005172726.1">
    <property type="nucleotide sequence ID" value="XM_005172669.6"/>
</dbReference>
<evidence type="ECO:0007829" key="18">
    <source>
        <dbReference type="PeptideAtlas" id="A0A8M2BJW7"/>
    </source>
</evidence>
<dbReference type="FunFam" id="2.60.40.10:FF:002801">
    <property type="entry name" value="HERV-H LTR-associating 2a, tandem duplicate 1"/>
    <property type="match status" value="1"/>
</dbReference>
<keyword evidence="15" id="KW-1185">Reference proteome</keyword>
<keyword evidence="6 12" id="KW-0472">Membrane</keyword>
<dbReference type="OrthoDB" id="9983389at2759"/>
<dbReference type="FunCoup" id="A0A8M2BJW7">
    <property type="interactions" value="157"/>
</dbReference>
<dbReference type="SUPFAM" id="SSF48726">
    <property type="entry name" value="Immunoglobulin"/>
    <property type="match status" value="3"/>
</dbReference>
<dbReference type="GO" id="GO:0071222">
    <property type="term" value="P:cellular response to lipopolysaccharide"/>
    <property type="evidence" value="ECO:0000318"/>
    <property type="project" value="GO_Central"/>
</dbReference>
<keyword evidence="2" id="KW-1003">Cell membrane</keyword>
<dbReference type="GO" id="GO:0009897">
    <property type="term" value="C:external side of plasma membrane"/>
    <property type="evidence" value="ECO:0000318"/>
    <property type="project" value="GO_Central"/>
</dbReference>
<feature type="domain" description="Ig-like" evidence="14">
    <location>
        <begin position="218"/>
        <end position="315"/>
    </location>
</feature>
<dbReference type="Proteomes" id="UP000000437">
    <property type="component" value="Chromosome 10"/>
</dbReference>
<dbReference type="GeneID" id="541514"/>
<dbReference type="PANTHER" id="PTHR25466:SF14">
    <property type="entry name" value="BUTYROPHILIN SUBFAMILY 2 MEMBER A2-LIKE-RELATED"/>
    <property type="match status" value="1"/>
</dbReference>
<dbReference type="InterPro" id="IPR007110">
    <property type="entry name" value="Ig-like_dom"/>
</dbReference>
<dbReference type="InterPro" id="IPR036179">
    <property type="entry name" value="Ig-like_dom_sf"/>
</dbReference>
<feature type="signal peptide" evidence="13">
    <location>
        <begin position="1"/>
        <end position="20"/>
    </location>
</feature>
<dbReference type="GO" id="GO:0042102">
    <property type="term" value="P:positive regulation of T cell proliferation"/>
    <property type="evidence" value="ECO:0000318"/>
    <property type="project" value="GO_Central"/>
</dbReference>
<evidence type="ECO:0000256" key="11">
    <source>
        <dbReference type="SAM" id="MobiDB-lite"/>
    </source>
</evidence>
<evidence type="ECO:0000256" key="13">
    <source>
        <dbReference type="SAM" id="SignalP"/>
    </source>
</evidence>
<evidence type="ECO:0000256" key="12">
    <source>
        <dbReference type="SAM" id="Phobius"/>
    </source>
</evidence>
<keyword evidence="8" id="KW-0675">Receptor</keyword>